<dbReference type="Proteomes" id="UP001302249">
    <property type="component" value="Chromosome"/>
</dbReference>
<evidence type="ECO:0000259" key="1">
    <source>
        <dbReference type="Pfam" id="PF07238"/>
    </source>
</evidence>
<evidence type="ECO:0000313" key="3">
    <source>
        <dbReference type="Proteomes" id="UP001302249"/>
    </source>
</evidence>
<protein>
    <submittedName>
        <fullName evidence="2">PilZ domain-containing protein</fullName>
    </submittedName>
</protein>
<dbReference type="Pfam" id="PF07238">
    <property type="entry name" value="PilZ"/>
    <property type="match status" value="1"/>
</dbReference>
<dbReference type="InterPro" id="IPR009875">
    <property type="entry name" value="PilZ_domain"/>
</dbReference>
<proteinExistence type="predicted"/>
<gene>
    <name evidence="2" type="ORF">RPR59_08950</name>
</gene>
<dbReference type="EMBL" id="CP135076">
    <property type="protein sequence ID" value="WNO52600.1"/>
    <property type="molecule type" value="Genomic_DNA"/>
</dbReference>
<dbReference type="SUPFAM" id="SSF141371">
    <property type="entry name" value="PilZ domain-like"/>
    <property type="match status" value="1"/>
</dbReference>
<feature type="domain" description="PilZ" evidence="1">
    <location>
        <begin position="15"/>
        <end position="96"/>
    </location>
</feature>
<accession>A0ABZ0B6H5</accession>
<name>A0ABZ0B6H5_9SPHN</name>
<organism evidence="2 3">
    <name type="scientific">Stakelama saccharophila</name>
    <dbReference type="NCBI Taxonomy" id="3075605"/>
    <lineage>
        <taxon>Bacteria</taxon>
        <taxon>Pseudomonadati</taxon>
        <taxon>Pseudomonadota</taxon>
        <taxon>Alphaproteobacteria</taxon>
        <taxon>Sphingomonadales</taxon>
        <taxon>Sphingomonadaceae</taxon>
        <taxon>Stakelama</taxon>
    </lineage>
</organism>
<dbReference type="RefSeq" id="WP_313913215.1">
    <property type="nucleotide sequence ID" value="NZ_CP135076.1"/>
</dbReference>
<sequence>MVDQRAVDRDEVHYRARGFGPDAREHLLLVVNISPHGLMARIDADYEPGQRMRVTLPVVGVTTAEIRWSLGGRMGFHFDTAIDLASYYEMLTRMIEKR</sequence>
<keyword evidence="3" id="KW-1185">Reference proteome</keyword>
<reference evidence="2 3" key="1">
    <citation type="submission" date="2023-09" db="EMBL/GenBank/DDBJ databases">
        <authorList>
            <person name="Rey-Velasco X."/>
        </authorList>
    </citation>
    <scope>NUCLEOTIDE SEQUENCE [LARGE SCALE GENOMIC DNA]</scope>
    <source>
        <strain evidence="2 3">W311</strain>
    </source>
</reference>
<evidence type="ECO:0000313" key="2">
    <source>
        <dbReference type="EMBL" id="WNO52600.1"/>
    </source>
</evidence>